<evidence type="ECO:0000256" key="2">
    <source>
        <dbReference type="ARBA" id="ARBA00001964"/>
    </source>
</evidence>
<dbReference type="GO" id="GO:0030976">
    <property type="term" value="F:thiamine pyrophosphate binding"/>
    <property type="evidence" value="ECO:0007669"/>
    <property type="project" value="InterPro"/>
</dbReference>
<dbReference type="InterPro" id="IPR012000">
    <property type="entry name" value="Thiamin_PyroP_enz_cen_dom"/>
</dbReference>
<feature type="domain" description="Thiamine pyrophosphate enzyme TPP-binding" evidence="11">
    <location>
        <begin position="392"/>
        <end position="522"/>
    </location>
</feature>
<evidence type="ECO:0000256" key="5">
    <source>
        <dbReference type="ARBA" id="ARBA00022793"/>
    </source>
</evidence>
<dbReference type="Pfam" id="PF00205">
    <property type="entry name" value="TPP_enzyme_M"/>
    <property type="match status" value="1"/>
</dbReference>
<evidence type="ECO:0000256" key="1">
    <source>
        <dbReference type="ARBA" id="ARBA00001920"/>
    </source>
</evidence>
<dbReference type="Proteomes" id="UP000309016">
    <property type="component" value="Chromosome"/>
</dbReference>
<dbReference type="PANTHER" id="PTHR43452">
    <property type="entry name" value="PYRUVATE DECARBOXYLASE"/>
    <property type="match status" value="1"/>
</dbReference>
<evidence type="ECO:0000259" key="11">
    <source>
        <dbReference type="Pfam" id="PF02775"/>
    </source>
</evidence>
<dbReference type="InterPro" id="IPR012110">
    <property type="entry name" value="PDC/IPDC-like"/>
</dbReference>
<keyword evidence="7 9" id="KW-0786">Thiamine pyrophosphate</keyword>
<dbReference type="Gene3D" id="3.40.50.1220">
    <property type="entry name" value="TPP-binding domain"/>
    <property type="match status" value="1"/>
</dbReference>
<evidence type="ECO:0000259" key="10">
    <source>
        <dbReference type="Pfam" id="PF00205"/>
    </source>
</evidence>
<feature type="domain" description="Thiamine pyrophosphate enzyme N-terminal TPP-binding" evidence="12">
    <location>
        <begin position="1"/>
        <end position="105"/>
    </location>
</feature>
<comment type="similarity">
    <text evidence="3 9">Belongs to the TPP enzyme family.</text>
</comment>
<feature type="domain" description="Thiamine pyrophosphate enzyme central" evidence="10">
    <location>
        <begin position="196"/>
        <end position="326"/>
    </location>
</feature>
<keyword evidence="14" id="KW-1185">Reference proteome</keyword>
<evidence type="ECO:0000256" key="4">
    <source>
        <dbReference type="ARBA" id="ARBA00022723"/>
    </source>
</evidence>
<proteinExistence type="inferred from homology"/>
<dbReference type="InterPro" id="IPR012001">
    <property type="entry name" value="Thiamin_PyroP_enz_TPP-bd_dom"/>
</dbReference>
<accession>A0A5B7X7I7</accession>
<name>A0A5B7X7I7_9FLAO</name>
<dbReference type="GO" id="GO:0000949">
    <property type="term" value="P:aromatic amino acid family catabolic process to alcohol via Ehrlich pathway"/>
    <property type="evidence" value="ECO:0007669"/>
    <property type="project" value="TreeGrafter"/>
</dbReference>
<dbReference type="InterPro" id="IPR029035">
    <property type="entry name" value="DHS-like_NAD/FAD-binding_dom"/>
</dbReference>
<evidence type="ECO:0000256" key="9">
    <source>
        <dbReference type="RuleBase" id="RU362132"/>
    </source>
</evidence>
<evidence type="ECO:0000313" key="14">
    <source>
        <dbReference type="Proteomes" id="UP000309016"/>
    </source>
</evidence>
<dbReference type="AlphaFoldDB" id="A0A5B7X7I7"/>
<dbReference type="OrthoDB" id="4494979at2"/>
<evidence type="ECO:0000259" key="12">
    <source>
        <dbReference type="Pfam" id="PF02776"/>
    </source>
</evidence>
<keyword evidence="8" id="KW-0456">Lyase</keyword>
<evidence type="ECO:0000256" key="8">
    <source>
        <dbReference type="ARBA" id="ARBA00023239"/>
    </source>
</evidence>
<evidence type="ECO:0000313" key="13">
    <source>
        <dbReference type="EMBL" id="QCY71060.1"/>
    </source>
</evidence>
<dbReference type="EMBL" id="CP040812">
    <property type="protein sequence ID" value="QCY71060.1"/>
    <property type="molecule type" value="Genomic_DNA"/>
</dbReference>
<dbReference type="SUPFAM" id="SSF52467">
    <property type="entry name" value="DHS-like NAD/FAD-binding domain"/>
    <property type="match status" value="1"/>
</dbReference>
<dbReference type="PANTHER" id="PTHR43452:SF30">
    <property type="entry name" value="PYRUVATE DECARBOXYLASE ISOZYME 1-RELATED"/>
    <property type="match status" value="1"/>
</dbReference>
<dbReference type="Pfam" id="PF02775">
    <property type="entry name" value="TPP_enzyme_C"/>
    <property type="match status" value="1"/>
</dbReference>
<protein>
    <submittedName>
        <fullName evidence="13">Alpha-keto acid decarboxylase family protein</fullName>
    </submittedName>
</protein>
<dbReference type="KEGG" id="afla:FHG64_17570"/>
<dbReference type="InterPro" id="IPR029061">
    <property type="entry name" value="THDP-binding"/>
</dbReference>
<dbReference type="GO" id="GO:0004737">
    <property type="term" value="F:pyruvate decarboxylase activity"/>
    <property type="evidence" value="ECO:0007669"/>
    <property type="project" value="TreeGrafter"/>
</dbReference>
<evidence type="ECO:0000256" key="3">
    <source>
        <dbReference type="ARBA" id="ARBA00007812"/>
    </source>
</evidence>
<dbReference type="GO" id="GO:0000287">
    <property type="term" value="F:magnesium ion binding"/>
    <property type="evidence" value="ECO:0007669"/>
    <property type="project" value="InterPro"/>
</dbReference>
<sequence length="538" mass="60456">MKISEYILYKLKQNGCYWVAGIPGTSCADFFDAIDRDSDIEYIITTNELEAGYIADGYGRKGGIGAVCVSYGVGTLSLVNAVASAFTERVPLIVINGGPSKEDLRIELELGCLFSHSTGSPQTDLNIFKSITVYSEIISQPQNAQKIIDEAFRMAIFFNRPVYIEIPQDNWDKVIELIPTIAPPAQVFINDDFITSARSKLETAKSPVLIIGVEVVRKKLKDKVLQLIDKWNIPFVTTALAKSVLPESHPNFVGCYDSDLFHNKAVFEIIDNSDCPIGLGCIWGIDHRSFIINQFNKMIEVKFDSARVTENLYKQTDLETAIDEFLKWELKFQNVIPEFVRLNGLTDSGYFGHNQIFCVLNKFIKDCNDVQVVMDTCLGSFLGADLFMGNTDMYLANPIWLSIGQGTPAAIGAYLKNGKIPIIITGDGGFQMVAQSFSTMIKYQIPALIIVLDNSLYAIEQYLIDGTYFELDTDPLKYVELHRWAYEEFPKIFKGGFGERVHSAEGLIKVLNKWEKETKKEPWIIACEFSKKDLPRIT</sequence>
<keyword evidence="6" id="KW-0460">Magnesium</keyword>
<dbReference type="RefSeq" id="WP_139067610.1">
    <property type="nucleotide sequence ID" value="NZ_CP040812.1"/>
</dbReference>
<keyword evidence="4" id="KW-0479">Metal-binding</keyword>
<dbReference type="Gene3D" id="3.40.50.970">
    <property type="match status" value="2"/>
</dbReference>
<dbReference type="GO" id="GO:0005829">
    <property type="term" value="C:cytosol"/>
    <property type="evidence" value="ECO:0007669"/>
    <property type="project" value="TreeGrafter"/>
</dbReference>
<evidence type="ECO:0000256" key="6">
    <source>
        <dbReference type="ARBA" id="ARBA00022842"/>
    </source>
</evidence>
<comment type="cofactor">
    <cofactor evidence="1">
        <name>a metal cation</name>
        <dbReference type="ChEBI" id="CHEBI:25213"/>
    </cofactor>
</comment>
<gene>
    <name evidence="13" type="ORF">FHG64_17570</name>
</gene>
<dbReference type="SUPFAM" id="SSF52518">
    <property type="entry name" value="Thiamin diphosphate-binding fold (THDP-binding)"/>
    <property type="match status" value="2"/>
</dbReference>
<keyword evidence="5" id="KW-0210">Decarboxylase</keyword>
<evidence type="ECO:0000256" key="7">
    <source>
        <dbReference type="ARBA" id="ARBA00023052"/>
    </source>
</evidence>
<dbReference type="InterPro" id="IPR011766">
    <property type="entry name" value="TPP_enzyme_TPP-bd"/>
</dbReference>
<reference evidence="13 14" key="1">
    <citation type="submission" date="2019-06" db="EMBL/GenBank/DDBJ databases">
        <title>Complete genome sequence of Antarcticibacterium flavum KCTC 52984T from an Antarctic marine sediment.</title>
        <authorList>
            <person name="Lee Y.M."/>
            <person name="Shin S.C."/>
        </authorList>
    </citation>
    <scope>NUCLEOTIDE SEQUENCE [LARGE SCALE GENOMIC DNA]</scope>
    <source>
        <strain evidence="13 14">KCTC 52984</strain>
    </source>
</reference>
<dbReference type="Pfam" id="PF02776">
    <property type="entry name" value="TPP_enzyme_N"/>
    <property type="match status" value="1"/>
</dbReference>
<organism evidence="13 14">
    <name type="scientific">Antarcticibacterium flavum</name>
    <dbReference type="NCBI Taxonomy" id="2058175"/>
    <lineage>
        <taxon>Bacteria</taxon>
        <taxon>Pseudomonadati</taxon>
        <taxon>Bacteroidota</taxon>
        <taxon>Flavobacteriia</taxon>
        <taxon>Flavobacteriales</taxon>
        <taxon>Flavobacteriaceae</taxon>
        <taxon>Antarcticibacterium</taxon>
    </lineage>
</organism>
<comment type="cofactor">
    <cofactor evidence="2">
        <name>thiamine diphosphate</name>
        <dbReference type="ChEBI" id="CHEBI:58937"/>
    </cofactor>
</comment>
<dbReference type="InterPro" id="IPR047213">
    <property type="entry name" value="TPP_PYR_PDC_IPDC-like"/>
</dbReference>
<dbReference type="CDD" id="cd07038">
    <property type="entry name" value="TPP_PYR_PDC_IPDC_like"/>
    <property type="match status" value="1"/>
</dbReference>